<dbReference type="STRING" id="660518.SAMN05216218_11046"/>
<accession>A0A1G7PCF4</accession>
<dbReference type="AlphaFoldDB" id="A0A1G7PCF4"/>
<organism evidence="1 2">
    <name type="scientific">Halorientalis regularis</name>
    <dbReference type="NCBI Taxonomy" id="660518"/>
    <lineage>
        <taxon>Archaea</taxon>
        <taxon>Methanobacteriati</taxon>
        <taxon>Methanobacteriota</taxon>
        <taxon>Stenosarchaea group</taxon>
        <taxon>Halobacteria</taxon>
        <taxon>Halobacteriales</taxon>
        <taxon>Haloarculaceae</taxon>
        <taxon>Halorientalis</taxon>
    </lineage>
</organism>
<evidence type="ECO:0000313" key="1">
    <source>
        <dbReference type="EMBL" id="SDF83319.1"/>
    </source>
</evidence>
<dbReference type="Proteomes" id="UP000199076">
    <property type="component" value="Unassembled WGS sequence"/>
</dbReference>
<reference evidence="2" key="1">
    <citation type="submission" date="2016-10" db="EMBL/GenBank/DDBJ databases">
        <authorList>
            <person name="Varghese N."/>
            <person name="Submissions S."/>
        </authorList>
    </citation>
    <scope>NUCLEOTIDE SEQUENCE [LARGE SCALE GENOMIC DNA]</scope>
    <source>
        <strain evidence="2">IBRC-M 10760</strain>
    </source>
</reference>
<sequence>MTDTDEAVETFLTETETVFEEYDQGYMNPDVALERLRGHIEDLDEATD</sequence>
<evidence type="ECO:0000313" key="2">
    <source>
        <dbReference type="Proteomes" id="UP000199076"/>
    </source>
</evidence>
<keyword evidence="2" id="KW-1185">Reference proteome</keyword>
<dbReference type="EMBL" id="FNBK01000010">
    <property type="protein sequence ID" value="SDF83319.1"/>
    <property type="molecule type" value="Genomic_DNA"/>
</dbReference>
<proteinExistence type="predicted"/>
<gene>
    <name evidence="1" type="ORF">SAMN05216218_11046</name>
</gene>
<dbReference type="RefSeq" id="WP_175452884.1">
    <property type="nucleotide sequence ID" value="NZ_FNBK01000010.1"/>
</dbReference>
<protein>
    <submittedName>
        <fullName evidence="1">Uncharacterized protein</fullName>
    </submittedName>
</protein>
<name>A0A1G7PCF4_9EURY</name>